<dbReference type="InterPro" id="IPR040694">
    <property type="entry name" value="UGGT_TRXL_2"/>
</dbReference>
<feature type="chain" id="PRO_5042026795" description="UDP-glucose:glycoprotein glucosyltransferase" evidence="1">
    <location>
        <begin position="29"/>
        <end position="690"/>
    </location>
</feature>
<organism evidence="5 6">
    <name type="scientific">Diploptera punctata</name>
    <name type="common">Pacific beetle cockroach</name>
    <dbReference type="NCBI Taxonomy" id="6984"/>
    <lineage>
        <taxon>Eukaryota</taxon>
        <taxon>Metazoa</taxon>
        <taxon>Ecdysozoa</taxon>
        <taxon>Arthropoda</taxon>
        <taxon>Hexapoda</taxon>
        <taxon>Insecta</taxon>
        <taxon>Pterygota</taxon>
        <taxon>Neoptera</taxon>
        <taxon>Polyneoptera</taxon>
        <taxon>Dictyoptera</taxon>
        <taxon>Blattodea</taxon>
        <taxon>Blaberoidea</taxon>
        <taxon>Blaberidae</taxon>
        <taxon>Diplopterinae</taxon>
        <taxon>Diploptera</taxon>
    </lineage>
</organism>
<evidence type="ECO:0000313" key="6">
    <source>
        <dbReference type="Proteomes" id="UP001233999"/>
    </source>
</evidence>
<reference evidence="5" key="2">
    <citation type="submission" date="2023-05" db="EMBL/GenBank/DDBJ databases">
        <authorList>
            <person name="Fouks B."/>
        </authorList>
    </citation>
    <scope>NUCLEOTIDE SEQUENCE</scope>
    <source>
        <strain evidence="5">Stay&amp;Tobe</strain>
        <tissue evidence="5">Testes</tissue>
    </source>
</reference>
<dbReference type="EMBL" id="JASPKZ010010117">
    <property type="protein sequence ID" value="KAJ9575218.1"/>
    <property type="molecule type" value="Genomic_DNA"/>
</dbReference>
<gene>
    <name evidence="5" type="ORF">L9F63_025829</name>
</gene>
<dbReference type="Proteomes" id="UP001233999">
    <property type="component" value="Unassembled WGS sequence"/>
</dbReference>
<dbReference type="GO" id="GO:0018279">
    <property type="term" value="P:protein N-linked glycosylation via asparagine"/>
    <property type="evidence" value="ECO:0007669"/>
    <property type="project" value="TreeGrafter"/>
</dbReference>
<evidence type="ECO:0000259" key="2">
    <source>
        <dbReference type="Pfam" id="PF18400"/>
    </source>
</evidence>
<dbReference type="InterPro" id="IPR040692">
    <property type="entry name" value="UGGT_TRXL_3"/>
</dbReference>
<dbReference type="InterPro" id="IPR009448">
    <property type="entry name" value="UDP-g_GGtrans"/>
</dbReference>
<feature type="domain" description="UGGT thioredoxin-like" evidence="3">
    <location>
        <begin position="242"/>
        <end position="370"/>
    </location>
</feature>
<feature type="domain" description="UGGT thioredoxin-like" evidence="2">
    <location>
        <begin position="47"/>
        <end position="170"/>
    </location>
</feature>
<dbReference type="GO" id="GO:0003980">
    <property type="term" value="F:UDP-glucose:glycoprotein glucosyltransferase activity"/>
    <property type="evidence" value="ECO:0007669"/>
    <property type="project" value="InterPro"/>
</dbReference>
<feature type="signal peptide" evidence="1">
    <location>
        <begin position="1"/>
        <end position="28"/>
    </location>
</feature>
<evidence type="ECO:0000256" key="1">
    <source>
        <dbReference type="SAM" id="SignalP"/>
    </source>
</evidence>
<evidence type="ECO:0000259" key="3">
    <source>
        <dbReference type="Pfam" id="PF18401"/>
    </source>
</evidence>
<reference evidence="5" key="1">
    <citation type="journal article" date="2023" name="IScience">
        <title>Live-bearing cockroach genome reveals convergent evolutionary mechanisms linked to viviparity in insects and beyond.</title>
        <authorList>
            <person name="Fouks B."/>
            <person name="Harrison M.C."/>
            <person name="Mikhailova A.A."/>
            <person name="Marchal E."/>
            <person name="English S."/>
            <person name="Carruthers M."/>
            <person name="Jennings E.C."/>
            <person name="Chiamaka E.L."/>
            <person name="Frigard R.A."/>
            <person name="Pippel M."/>
            <person name="Attardo G.M."/>
            <person name="Benoit J.B."/>
            <person name="Bornberg-Bauer E."/>
            <person name="Tobe S.S."/>
        </authorList>
    </citation>
    <scope>NUCLEOTIDE SEQUENCE</scope>
    <source>
        <strain evidence="5">Stay&amp;Tobe</strain>
    </source>
</reference>
<comment type="caution">
    <text evidence="5">The sequence shown here is derived from an EMBL/GenBank/DDBJ whole genome shotgun (WGS) entry which is preliminary data.</text>
</comment>
<sequence length="690" mass="78433">MIYKNYSTKMQLLVLGILVLLYSGAGDASKQKGKSVTTLIEAKWEVTPLVFEVAEYLADENAEYLWEYVDAVCALQPALADLESDRYRYEQAVDVAGFMITPAQVSVLKLALSLHIYSPKVEMYSQMALERGVTSLSCPIVADLGDEQQSHCNPVWRIGNSRVCKVPSAAQDIRHQGRTLIMLSDIMLRNDLTNECACQVMEWNCRLNRQNIKCKMILRLKQLYPDMRENLDKLRLHLIESSNEMAPLKVWQVQELSLQAAERIMNSPKEEALKVLTNTAQNFPLQARSLVRTVVKEDLKQEIKRNQEMFSSSLNLQSSDTALFVNGMFFDLDVIDVISLLEVIRQELRVMEGLHKIGIRDPYMRSLLSLDFSSGSSSTPEYAIDIRDSAVMWINDIEHDKQYRRWSDSLMELLRPTFPGMLRSVRRNLYNLVILANPAKKEAKPLLKLAESFYVHTAPLRIGLVFAVNPDQSVSGQMDAGVALLNAFNYVSDVKDAYHGLSFITDVYATLKEDRDIEVEDVISLLRTKYRSADVDEIFGEDSEYDTGRRLARDFVERSGFRKMPQALINGIPIGEKHLNGEDFEEAVLSEIMNQTPLYQKAVYKGEFTESDSALDFIMNQPNVMPRLNDRVLSQDKSQYLDVTGQSLAEEVPLTLQTFSSLSPRDKTATMIDRGLVYYRGNILTSLHML</sequence>
<protein>
    <recommendedName>
        <fullName evidence="7">UDP-glucose:glycoprotein glucosyltransferase</fullName>
    </recommendedName>
</protein>
<dbReference type="AlphaFoldDB" id="A0AAD8E2U5"/>
<keyword evidence="1" id="KW-0732">Signal</keyword>
<dbReference type="PANTHER" id="PTHR11226">
    <property type="entry name" value="UDP-GLUCOSE GLYCOPROTEIN:GLUCOSYLTRANSFERASE"/>
    <property type="match status" value="1"/>
</dbReference>
<feature type="domain" description="UGGT thioredoxin-like" evidence="4">
    <location>
        <begin position="384"/>
        <end position="632"/>
    </location>
</feature>
<dbReference type="InterPro" id="IPR040693">
    <property type="entry name" value="UGGT_TRXL_1"/>
</dbReference>
<dbReference type="Pfam" id="PF18401">
    <property type="entry name" value="Thioredoxin_13"/>
    <property type="match status" value="1"/>
</dbReference>
<name>A0AAD8E2U5_DIPPU</name>
<dbReference type="Pfam" id="PF18400">
    <property type="entry name" value="Thioredoxin_12"/>
    <property type="match status" value="1"/>
</dbReference>
<evidence type="ECO:0008006" key="7">
    <source>
        <dbReference type="Google" id="ProtNLM"/>
    </source>
</evidence>
<proteinExistence type="predicted"/>
<dbReference type="Pfam" id="PF18402">
    <property type="entry name" value="Thioredoxin_14"/>
    <property type="match status" value="1"/>
</dbReference>
<dbReference type="GO" id="GO:0005783">
    <property type="term" value="C:endoplasmic reticulum"/>
    <property type="evidence" value="ECO:0007669"/>
    <property type="project" value="TreeGrafter"/>
</dbReference>
<evidence type="ECO:0000259" key="4">
    <source>
        <dbReference type="Pfam" id="PF18402"/>
    </source>
</evidence>
<dbReference type="PANTHER" id="PTHR11226:SF0">
    <property type="entry name" value="UDP-GLUCOSE:GLYCOPROTEIN GLUCOSYLTRANSFERASE"/>
    <property type="match status" value="1"/>
</dbReference>
<accession>A0AAD8E2U5</accession>
<dbReference type="GO" id="GO:0051082">
    <property type="term" value="F:unfolded protein binding"/>
    <property type="evidence" value="ECO:0007669"/>
    <property type="project" value="TreeGrafter"/>
</dbReference>
<keyword evidence="6" id="KW-1185">Reference proteome</keyword>
<evidence type="ECO:0000313" key="5">
    <source>
        <dbReference type="EMBL" id="KAJ9575218.1"/>
    </source>
</evidence>
<dbReference type="GO" id="GO:0036503">
    <property type="term" value="P:ERAD pathway"/>
    <property type="evidence" value="ECO:0007669"/>
    <property type="project" value="TreeGrafter"/>
</dbReference>